<dbReference type="EMBL" id="CP042430">
    <property type="protein sequence ID" value="QEC46805.1"/>
    <property type="molecule type" value="Genomic_DNA"/>
</dbReference>
<evidence type="ECO:0000256" key="1">
    <source>
        <dbReference type="SAM" id="MobiDB-lite"/>
    </source>
</evidence>
<dbReference type="GO" id="GO:0005975">
    <property type="term" value="P:carbohydrate metabolic process"/>
    <property type="evidence" value="ECO:0007669"/>
    <property type="project" value="UniProtKB-ARBA"/>
</dbReference>
<keyword evidence="2" id="KW-0472">Membrane</keyword>
<keyword evidence="2" id="KW-0812">Transmembrane</keyword>
<feature type="region of interest" description="Disordered" evidence="1">
    <location>
        <begin position="235"/>
        <end position="257"/>
    </location>
</feature>
<evidence type="ECO:0008006" key="5">
    <source>
        <dbReference type="Google" id="ProtNLM"/>
    </source>
</evidence>
<gene>
    <name evidence="3" type="ORF">FSW04_03875</name>
</gene>
<feature type="region of interest" description="Disordered" evidence="1">
    <location>
        <begin position="1"/>
        <end position="34"/>
    </location>
</feature>
<reference evidence="3 4" key="1">
    <citation type="journal article" date="2018" name="J. Microbiol.">
        <title>Baekduia soli gen. nov., sp. nov., a novel bacterium isolated from the soil of Baekdu Mountain and proposal of a novel family name, Baekduiaceae fam. nov.</title>
        <authorList>
            <person name="An D.S."/>
            <person name="Siddiqi M.Z."/>
            <person name="Kim K.H."/>
            <person name="Yu H.S."/>
            <person name="Im W.T."/>
        </authorList>
    </citation>
    <scope>NUCLEOTIDE SEQUENCE [LARGE SCALE GENOMIC DNA]</scope>
    <source>
        <strain evidence="3 4">BR7-21</strain>
    </source>
</reference>
<protein>
    <recommendedName>
        <fullName evidence="5">CARDB domain-containing protein</fullName>
    </recommendedName>
</protein>
<dbReference type="InterPro" id="IPR013783">
    <property type="entry name" value="Ig-like_fold"/>
</dbReference>
<dbReference type="Proteomes" id="UP000321805">
    <property type="component" value="Chromosome"/>
</dbReference>
<organism evidence="3 4">
    <name type="scientific">Baekduia soli</name>
    <dbReference type="NCBI Taxonomy" id="496014"/>
    <lineage>
        <taxon>Bacteria</taxon>
        <taxon>Bacillati</taxon>
        <taxon>Actinomycetota</taxon>
        <taxon>Thermoleophilia</taxon>
        <taxon>Solirubrobacterales</taxon>
        <taxon>Baekduiaceae</taxon>
        <taxon>Baekduia</taxon>
    </lineage>
</organism>
<keyword evidence="4" id="KW-1185">Reference proteome</keyword>
<dbReference type="Gene3D" id="2.60.40.10">
    <property type="entry name" value="Immunoglobulins"/>
    <property type="match status" value="1"/>
</dbReference>
<dbReference type="OrthoDB" id="5242162at2"/>
<proteinExistence type="predicted"/>
<evidence type="ECO:0000313" key="4">
    <source>
        <dbReference type="Proteomes" id="UP000321805"/>
    </source>
</evidence>
<keyword evidence="2" id="KW-1133">Transmembrane helix</keyword>
<name>A0A5B8U1V3_9ACTN</name>
<evidence type="ECO:0000256" key="2">
    <source>
        <dbReference type="SAM" id="Phobius"/>
    </source>
</evidence>
<feature type="transmembrane region" description="Helical" evidence="2">
    <location>
        <begin position="44"/>
        <end position="61"/>
    </location>
</feature>
<dbReference type="AlphaFoldDB" id="A0A5B8U1V3"/>
<accession>A0A5B8U1V3</accession>
<sequence>MSFFDDEPDEPTRVTRPARPRRPAPRGGGTAAAPRPDVVAKRRIGFFAVLAVVALLLIFLFKSCASSRHKTALKNYNRDVASVIQSSDDQVSKQLFDVLGGGGQAADVQVAVQQVRIVAEEDAKRARALSPPGDTETKAAQRDLELALDLRAEGVRKIADQITKALSNQPSAVAAINTITGQMQAFLASDVIYSQRVAPLIRQALDRNGIGDQTIAGSKFLPSIGWLDPGQVGDKLNPDAGVSSGAKAGQPRPGTHGHGLVSVTAGSVTLQPGTIVNRVPATAPLPVDVTFANQGQNDETNVTVSVKVTGGPKNISVKKRLNQTKAGTNATVTLQLSTVPPRGTSATMTVAVAPVPGEKKTDNNTQHYTILFTG</sequence>
<evidence type="ECO:0000313" key="3">
    <source>
        <dbReference type="EMBL" id="QEC46805.1"/>
    </source>
</evidence>
<dbReference type="RefSeq" id="WP_146916447.1">
    <property type="nucleotide sequence ID" value="NZ_CP042430.1"/>
</dbReference>
<dbReference type="KEGG" id="bsol:FSW04_03875"/>